<reference evidence="1 2" key="1">
    <citation type="journal article" date="2015" name="Genome Announc.">
        <title>Genome Sequence of Mycobacteriophage Mindy.</title>
        <authorList>
            <person name="Pope W.H."/>
            <person name="Bernstein N.I."/>
            <person name="Fasolas C.S."/>
            <person name="Mezghani N."/>
            <person name="Pressimone C.A."/>
            <person name="Selvakumar P."/>
            <person name="Stanton A.C."/>
            <person name="Lapin J.S."/>
            <person name="Prout A.K."/>
            <person name="Grubb S.R."/>
            <person name="Warner M.H."/>
            <person name="Bowman C.A."/>
            <person name="Russell D.A."/>
            <person name="Hatfull G.F."/>
        </authorList>
    </citation>
    <scope>NUCLEOTIDE SEQUENCE [LARGE SCALE GENOMIC DNA]</scope>
</reference>
<dbReference type="GeneID" id="26796422"/>
<sequence length="41" mass="4831">MERNTMVQITDYIRPWHGCLEHGVNHCTDCKVCGCYEEDED</sequence>
<name>A0A0F6SK13_9CAUD</name>
<protein>
    <submittedName>
        <fullName evidence="1">Uncharacterized protein</fullName>
    </submittedName>
</protein>
<proteinExistence type="predicted"/>
<dbReference type="EMBL" id="KR080204">
    <property type="protein sequence ID" value="AKF15167.1"/>
    <property type="molecule type" value="Genomic_DNA"/>
</dbReference>
<dbReference type="Proteomes" id="UP000201946">
    <property type="component" value="Segment"/>
</dbReference>
<evidence type="ECO:0000313" key="2">
    <source>
        <dbReference type="Proteomes" id="UP000201946"/>
    </source>
</evidence>
<gene>
    <name evidence="1" type="primary">139</name>
    <name evidence="1" type="ORF">SEA_MINDY_139</name>
</gene>
<evidence type="ECO:0000313" key="1">
    <source>
        <dbReference type="EMBL" id="AKF15167.1"/>
    </source>
</evidence>
<dbReference type="RefSeq" id="YP_009225424.1">
    <property type="nucleotide sequence ID" value="NC_029093.1"/>
</dbReference>
<organism evidence="1 2">
    <name type="scientific">Mycobacterium phage Mindy</name>
    <dbReference type="NCBI Taxonomy" id="1647311"/>
    <lineage>
        <taxon>Viruses</taxon>
        <taxon>Duplodnaviria</taxon>
        <taxon>Heunggongvirae</taxon>
        <taxon>Uroviricota</taxon>
        <taxon>Caudoviricetes</taxon>
        <taxon>Kostyavirus</taxon>
        <taxon>Kostyavirus toto</taxon>
    </lineage>
</organism>
<accession>A0A0F6SK13</accession>
<dbReference type="KEGG" id="vg:26796422"/>